<evidence type="ECO:0000259" key="2">
    <source>
        <dbReference type="Pfam" id="PF24649"/>
    </source>
</evidence>
<protein>
    <recommendedName>
        <fullName evidence="2">DUF7642 domain-containing protein</fullName>
    </recommendedName>
</protein>
<organism evidence="3 4">
    <name type="scientific">Amborella trichopoda</name>
    <dbReference type="NCBI Taxonomy" id="13333"/>
    <lineage>
        <taxon>Eukaryota</taxon>
        <taxon>Viridiplantae</taxon>
        <taxon>Streptophyta</taxon>
        <taxon>Embryophyta</taxon>
        <taxon>Tracheophyta</taxon>
        <taxon>Spermatophyta</taxon>
        <taxon>Magnoliopsida</taxon>
        <taxon>Amborellales</taxon>
        <taxon>Amborellaceae</taxon>
        <taxon>Amborella</taxon>
    </lineage>
</organism>
<evidence type="ECO:0000256" key="1">
    <source>
        <dbReference type="SAM" id="Phobius"/>
    </source>
</evidence>
<accession>W1PD65</accession>
<dbReference type="Proteomes" id="UP000017836">
    <property type="component" value="Unassembled WGS sequence"/>
</dbReference>
<feature type="transmembrane region" description="Helical" evidence="1">
    <location>
        <begin position="55"/>
        <end position="78"/>
    </location>
</feature>
<dbReference type="PANTHER" id="PTHR35410:SF1">
    <property type="entry name" value="EXPRESSED PROTEIN"/>
    <property type="match status" value="1"/>
</dbReference>
<feature type="domain" description="DUF7642" evidence="2">
    <location>
        <begin position="85"/>
        <end position="183"/>
    </location>
</feature>
<dbReference type="KEGG" id="atr:18433747"/>
<dbReference type="eggNOG" id="ENOG502QUD7">
    <property type="taxonomic scope" value="Eukaryota"/>
</dbReference>
<proteinExistence type="predicted"/>
<name>W1PD65_AMBTC</name>
<gene>
    <name evidence="3" type="ORF">AMTR_s00007p00266750</name>
</gene>
<dbReference type="HOGENOM" id="CLU_060645_1_0_1"/>
<keyword evidence="1" id="KW-1133">Transmembrane helix</keyword>
<dbReference type="AlphaFoldDB" id="W1PD65"/>
<dbReference type="OrthoDB" id="1930353at2759"/>
<dbReference type="InterPro" id="IPR056059">
    <property type="entry name" value="DUF7642"/>
</dbReference>
<reference evidence="4" key="1">
    <citation type="journal article" date="2013" name="Science">
        <title>The Amborella genome and the evolution of flowering plants.</title>
        <authorList>
            <consortium name="Amborella Genome Project"/>
        </authorList>
    </citation>
    <scope>NUCLEOTIDE SEQUENCE [LARGE SCALE GENOMIC DNA]</scope>
</reference>
<dbReference type="EMBL" id="KI394011">
    <property type="protein sequence ID" value="ERN05566.1"/>
    <property type="molecule type" value="Genomic_DNA"/>
</dbReference>
<keyword evidence="4" id="KW-1185">Reference proteome</keyword>
<sequence>MGSEDGVIEVDRIERRLLSDEQSQEHNEVGDETVLYKASFEEMEDNFVKYQTTQWVMYSLLLIVAWGAGLIMLLYLPIRRYIVRRDFRSRKLYVTPNAIIYKVTRPVFLPCFGVLKKEKHVLLPSVTDVVVEQGYLQSKFGIYSIRLENSGVRRPPSDDIQIQGIVHPRAFRKAILVLLANMRKEGLAREVSVNEGMPSFGSGFHCPPPLWARINVENRLTPRSMSPCALYHDAFHSSEELILQKLEEVGSSVKRVQSLIEVQNPNQQTLSLEATLLRSV</sequence>
<keyword evidence="1" id="KW-0472">Membrane</keyword>
<dbReference type="OMA" id="WGAGLIM"/>
<evidence type="ECO:0000313" key="4">
    <source>
        <dbReference type="Proteomes" id="UP000017836"/>
    </source>
</evidence>
<dbReference type="PANTHER" id="PTHR35410">
    <property type="entry name" value="EXPRESSED PROTEIN"/>
    <property type="match status" value="1"/>
</dbReference>
<evidence type="ECO:0000313" key="3">
    <source>
        <dbReference type="EMBL" id="ERN05566.1"/>
    </source>
</evidence>
<dbReference type="Pfam" id="PF24649">
    <property type="entry name" value="DUF7642"/>
    <property type="match status" value="1"/>
</dbReference>
<keyword evidence="1" id="KW-0812">Transmembrane</keyword>
<dbReference type="Gramene" id="ERN05566">
    <property type="protein sequence ID" value="ERN05566"/>
    <property type="gene ID" value="AMTR_s00007p00266750"/>
</dbReference>